<evidence type="ECO:0000256" key="3">
    <source>
        <dbReference type="ARBA" id="ARBA00022692"/>
    </source>
</evidence>
<reference evidence="9" key="1">
    <citation type="journal article" date="2019" name="BMC Genomics">
        <title>A new reference genome for Sorghum bicolor reveals high levels of sequence similarity between sweet and grain genotypes: implications for the genetics of sugar metabolism.</title>
        <authorList>
            <person name="Cooper E.A."/>
            <person name="Brenton Z.W."/>
            <person name="Flinn B.S."/>
            <person name="Jenkins J."/>
            <person name="Shu S."/>
            <person name="Flowers D."/>
            <person name="Luo F."/>
            <person name="Wang Y."/>
            <person name="Xia P."/>
            <person name="Barry K."/>
            <person name="Daum C."/>
            <person name="Lipzen A."/>
            <person name="Yoshinaga Y."/>
            <person name="Schmutz J."/>
            <person name="Saski C."/>
            <person name="Vermerris W."/>
            <person name="Kresovich S."/>
        </authorList>
    </citation>
    <scope>NUCLEOTIDE SEQUENCE</scope>
</reference>
<keyword evidence="3 8" id="KW-0812">Transmembrane</keyword>
<dbReference type="InterPro" id="IPR019395">
    <property type="entry name" value="Transmembrane_161A/B"/>
</dbReference>
<evidence type="ECO:0000256" key="4">
    <source>
        <dbReference type="ARBA" id="ARBA00022989"/>
    </source>
</evidence>
<evidence type="ECO:0000313" key="9">
    <source>
        <dbReference type="EMBL" id="KAG0512522.1"/>
    </source>
</evidence>
<name>A0A921PYG2_SORBI</name>
<dbReference type="PANTHER" id="PTHR13624:SF6">
    <property type="entry name" value="EMEI"/>
    <property type="match status" value="1"/>
</dbReference>
<reference evidence="9" key="2">
    <citation type="submission" date="2020-10" db="EMBL/GenBank/DDBJ databases">
        <authorList>
            <person name="Cooper E.A."/>
            <person name="Brenton Z.W."/>
            <person name="Flinn B.S."/>
            <person name="Jenkins J."/>
            <person name="Shu S."/>
            <person name="Flowers D."/>
            <person name="Luo F."/>
            <person name="Wang Y."/>
            <person name="Xia P."/>
            <person name="Barry K."/>
            <person name="Daum C."/>
            <person name="Lipzen A."/>
            <person name="Yoshinaga Y."/>
            <person name="Schmutz J."/>
            <person name="Saski C."/>
            <person name="Vermerris W."/>
            <person name="Kresovich S."/>
        </authorList>
    </citation>
    <scope>NUCLEOTIDE SEQUENCE</scope>
</reference>
<evidence type="ECO:0000256" key="6">
    <source>
        <dbReference type="ARBA" id="ARBA00023180"/>
    </source>
</evidence>
<feature type="region of interest" description="Disordered" evidence="7">
    <location>
        <begin position="117"/>
        <end position="147"/>
    </location>
</feature>
<evidence type="ECO:0000256" key="8">
    <source>
        <dbReference type="SAM" id="Phobius"/>
    </source>
</evidence>
<gene>
    <name evidence="9" type="ORF">BDA96_10G021300</name>
</gene>
<feature type="transmembrane region" description="Helical" evidence="8">
    <location>
        <begin position="286"/>
        <end position="308"/>
    </location>
</feature>
<dbReference type="EMBL" id="CM027689">
    <property type="protein sequence ID" value="KAG0512522.1"/>
    <property type="molecule type" value="Genomic_DNA"/>
</dbReference>
<keyword evidence="4 8" id="KW-1133">Transmembrane helix</keyword>
<dbReference type="AlphaFoldDB" id="A0A921PYG2"/>
<feature type="transmembrane region" description="Helical" evidence="8">
    <location>
        <begin position="76"/>
        <end position="103"/>
    </location>
</feature>
<comment type="similarity">
    <text evidence="2">Belongs to the TMEM161 family.</text>
</comment>
<protein>
    <submittedName>
        <fullName evidence="9">Uncharacterized protein</fullName>
    </submittedName>
</protein>
<accession>A0A921PYG2</accession>
<organism evidence="9 10">
    <name type="scientific">Sorghum bicolor</name>
    <name type="common">Sorghum</name>
    <name type="synonym">Sorghum vulgare</name>
    <dbReference type="NCBI Taxonomy" id="4558"/>
    <lineage>
        <taxon>Eukaryota</taxon>
        <taxon>Viridiplantae</taxon>
        <taxon>Streptophyta</taxon>
        <taxon>Embryophyta</taxon>
        <taxon>Tracheophyta</taxon>
        <taxon>Spermatophyta</taxon>
        <taxon>Magnoliopsida</taxon>
        <taxon>Liliopsida</taxon>
        <taxon>Poales</taxon>
        <taxon>Poaceae</taxon>
        <taxon>PACMAD clade</taxon>
        <taxon>Panicoideae</taxon>
        <taxon>Andropogonodae</taxon>
        <taxon>Andropogoneae</taxon>
        <taxon>Sorghinae</taxon>
        <taxon>Sorghum</taxon>
    </lineage>
</organism>
<feature type="transmembrane region" description="Helical" evidence="8">
    <location>
        <begin position="225"/>
        <end position="242"/>
    </location>
</feature>
<evidence type="ECO:0000313" key="10">
    <source>
        <dbReference type="Proteomes" id="UP000807115"/>
    </source>
</evidence>
<feature type="transmembrane region" description="Helical" evidence="8">
    <location>
        <begin position="171"/>
        <end position="194"/>
    </location>
</feature>
<dbReference type="PANTHER" id="PTHR13624">
    <property type="entry name" value="RE42071P"/>
    <property type="match status" value="1"/>
</dbReference>
<proteinExistence type="inferred from homology"/>
<evidence type="ECO:0000256" key="2">
    <source>
        <dbReference type="ARBA" id="ARBA00009706"/>
    </source>
</evidence>
<evidence type="ECO:0000256" key="7">
    <source>
        <dbReference type="SAM" id="MobiDB-lite"/>
    </source>
</evidence>
<feature type="transmembrane region" description="Helical" evidence="8">
    <location>
        <begin position="369"/>
        <end position="390"/>
    </location>
</feature>
<feature type="transmembrane region" description="Helical" evidence="8">
    <location>
        <begin position="417"/>
        <end position="440"/>
    </location>
</feature>
<dbReference type="Proteomes" id="UP000807115">
    <property type="component" value="Chromosome 10"/>
</dbReference>
<keyword evidence="6" id="KW-0325">Glycoprotein</keyword>
<comment type="caution">
    <text evidence="9">The sequence shown here is derived from an EMBL/GenBank/DDBJ whole genome shotgun (WGS) entry which is preliminary data.</text>
</comment>
<dbReference type="GO" id="GO:0016020">
    <property type="term" value="C:membrane"/>
    <property type="evidence" value="ECO:0007669"/>
    <property type="project" value="UniProtKB-SubCell"/>
</dbReference>
<feature type="transmembrane region" description="Helical" evidence="8">
    <location>
        <begin position="200"/>
        <end position="218"/>
    </location>
</feature>
<evidence type="ECO:0000256" key="1">
    <source>
        <dbReference type="ARBA" id="ARBA00004141"/>
    </source>
</evidence>
<comment type="subcellular location">
    <subcellularLocation>
        <location evidence="1">Membrane</location>
        <topology evidence="1">Multi-pass membrane protein</topology>
    </subcellularLocation>
</comment>
<sequence>MRLDTSSPDLKPTGFSPKAHPSLFVHLPLHSPVLAAASLLSPSTHHSVRSSDPPTYQLRPPAMAVSLPFPVPIPPALLHAAAALALAVAAHFLHLPSLFLYALHTYIHPDAVPSNTPRAVLRPPGSNAGPTQGSSKRGAAKDKDKDPFDATSAQLYRLRLSHATLATRPHFAAYHLALLLPLALLPPALLLPAATAASPLAPLVPAAYLFVALLRHVVVPSPRPALLAAALGALLVTTLLSSSPFAGALASLAALPAARFARAFWLGTDQPRTALAVLSSSAPARLILHLAVLVSSVATILRCCGFVHSAEQEATLLAAAAGLQLLAARPAVQMYLNEAVFCWYQRLHASRAPDTEYGRAKVFLHNHHLCAVATQLVAPPLLVLSLLALWRVQGKDFFEGVEGLYWLVGWSVAMKEAALLAARWVVAVWSAATVITLVCYKRGWLFVL</sequence>
<evidence type="ECO:0000256" key="5">
    <source>
        <dbReference type="ARBA" id="ARBA00023136"/>
    </source>
</evidence>
<keyword evidence="5 8" id="KW-0472">Membrane</keyword>